<name>A0ACB8UUX1_9EURO</name>
<proteinExistence type="predicted"/>
<organism evidence="1">
    <name type="scientific">Ophidiomyces ophidiicola</name>
    <dbReference type="NCBI Taxonomy" id="1387563"/>
    <lineage>
        <taxon>Eukaryota</taxon>
        <taxon>Fungi</taxon>
        <taxon>Dikarya</taxon>
        <taxon>Ascomycota</taxon>
        <taxon>Pezizomycotina</taxon>
        <taxon>Eurotiomycetes</taxon>
        <taxon>Eurotiomycetidae</taxon>
        <taxon>Onygenales</taxon>
        <taxon>Onygenaceae</taxon>
        <taxon>Ophidiomyces</taxon>
    </lineage>
</organism>
<evidence type="ECO:0000313" key="1">
    <source>
        <dbReference type="EMBL" id="KAI2385724.1"/>
    </source>
</evidence>
<protein>
    <submittedName>
        <fullName evidence="1">Deoxycytidine monophosphate (dCMP) deaminase</fullName>
        <ecNumber evidence="1">3.5.4.12</ecNumber>
    </submittedName>
</protein>
<dbReference type="EC" id="3.5.4.12" evidence="1"/>
<keyword evidence="1" id="KW-0378">Hydrolase</keyword>
<gene>
    <name evidence="1" type="primary">DCD1</name>
    <name evidence="1" type="ORF">LOY88_003957</name>
</gene>
<reference evidence="1" key="1">
    <citation type="journal article" date="2022" name="bioRxiv">
        <title>Population genetic analysis of Ophidiomyces ophidiicola, the causative agent of snake fungal disease, indicates recent introductions to the USA.</title>
        <authorList>
            <person name="Ladner J.T."/>
            <person name="Palmer J.M."/>
            <person name="Ettinger C.L."/>
            <person name="Stajich J.E."/>
            <person name="Farrell T.M."/>
            <person name="Glorioso B.M."/>
            <person name="Lawson B."/>
            <person name="Price S.J."/>
            <person name="Stengle A.G."/>
            <person name="Grear D.A."/>
            <person name="Lorch J.M."/>
        </authorList>
    </citation>
    <scope>NUCLEOTIDE SEQUENCE</scope>
    <source>
        <strain evidence="1">NWHC 24266-5</strain>
    </source>
</reference>
<sequence>MLVGLCGGICAGKHSVAKYLIQKHGFKLLRLTTEPRRSSQAEASDQLQLPPSSYISEPAAHSFQSADDLVHFVTTRWREQWVITDMSNEALLEKLLLRPFFLLVSVDAPISLRWWRFTDRCWRKQLEPPDLEKFVLLNDQCQYGQKNGVMYLESRAHVRLFNASSSMQDLYAALDQLDLMNQQRLRPCWDQYFMQLASLAAQRSNCMKRRVGCVLVKNRRVMSTGYNGPRCNLDQGSGTALSTCLCLHAEENALLEAGRERIGDGSVLYCDTCPCLTCSVKIAQMGISEVVYSVGYNMDLETAAILNEAGVKLRQFLPPPNNLIDLRDASKNSDIQESSE</sequence>
<accession>A0ACB8UUX1</accession>
<dbReference type="EMBL" id="JALBCA010000055">
    <property type="protein sequence ID" value="KAI2385724.1"/>
    <property type="molecule type" value="Genomic_DNA"/>
</dbReference>
<comment type="caution">
    <text evidence="1">The sequence shown here is derived from an EMBL/GenBank/DDBJ whole genome shotgun (WGS) entry which is preliminary data.</text>
</comment>